<evidence type="ECO:0008006" key="3">
    <source>
        <dbReference type="Google" id="ProtNLM"/>
    </source>
</evidence>
<evidence type="ECO:0000313" key="2">
    <source>
        <dbReference type="EMBL" id="GAH88998.1"/>
    </source>
</evidence>
<keyword evidence="1" id="KW-0472">Membrane</keyword>
<comment type="caution">
    <text evidence="2">The sequence shown here is derived from an EMBL/GenBank/DDBJ whole genome shotgun (WGS) entry which is preliminary data.</text>
</comment>
<reference evidence="2" key="1">
    <citation type="journal article" date="2014" name="Front. Microbiol.">
        <title>High frequency of phylogenetically diverse reductive dehalogenase-homologous genes in deep subseafloor sedimentary metagenomes.</title>
        <authorList>
            <person name="Kawai M."/>
            <person name="Futagami T."/>
            <person name="Toyoda A."/>
            <person name="Takaki Y."/>
            <person name="Nishi S."/>
            <person name="Hori S."/>
            <person name="Arai W."/>
            <person name="Tsubouchi T."/>
            <person name="Morono Y."/>
            <person name="Uchiyama I."/>
            <person name="Ito T."/>
            <person name="Fujiyama A."/>
            <person name="Inagaki F."/>
            <person name="Takami H."/>
        </authorList>
    </citation>
    <scope>NUCLEOTIDE SEQUENCE</scope>
    <source>
        <strain evidence="2">Expedition CK06-06</strain>
    </source>
</reference>
<keyword evidence="1" id="KW-1133">Transmembrane helix</keyword>
<dbReference type="AlphaFoldDB" id="X1L4D2"/>
<dbReference type="Gene3D" id="6.10.340.10">
    <property type="match status" value="1"/>
</dbReference>
<keyword evidence="1" id="KW-0812">Transmembrane</keyword>
<organism evidence="2">
    <name type="scientific">marine sediment metagenome</name>
    <dbReference type="NCBI Taxonomy" id="412755"/>
    <lineage>
        <taxon>unclassified sequences</taxon>
        <taxon>metagenomes</taxon>
        <taxon>ecological metagenomes</taxon>
    </lineage>
</organism>
<name>X1L4D2_9ZZZZ</name>
<protein>
    <recommendedName>
        <fullName evidence="3">HAMP domain-containing protein</fullName>
    </recommendedName>
</protein>
<proteinExistence type="predicted"/>
<gene>
    <name evidence="2" type="ORF">S03H2_62244</name>
</gene>
<evidence type="ECO:0000256" key="1">
    <source>
        <dbReference type="SAM" id="Phobius"/>
    </source>
</evidence>
<feature type="non-terminal residue" evidence="2">
    <location>
        <position position="1"/>
    </location>
</feature>
<accession>X1L4D2</accession>
<dbReference type="EMBL" id="BARU01040243">
    <property type="protein sequence ID" value="GAH88998.1"/>
    <property type="molecule type" value="Genomic_DNA"/>
</dbReference>
<sequence>PINRFELLLPSILINNLVIMVLIAVIGIFYSHRIAGPAYRIGQEIQRVLNGETGVNIRLRKKDKLKELAASVNALIEELDKKR</sequence>
<feature type="transmembrane region" description="Helical" evidence="1">
    <location>
        <begin position="12"/>
        <end position="30"/>
    </location>
</feature>